<feature type="domain" description="C2H2-type" evidence="13">
    <location>
        <begin position="1432"/>
        <end position="1459"/>
    </location>
</feature>
<feature type="domain" description="C2H2-type" evidence="13">
    <location>
        <begin position="1739"/>
        <end position="1765"/>
    </location>
</feature>
<feature type="domain" description="C2H2-type" evidence="13">
    <location>
        <begin position="631"/>
        <end position="658"/>
    </location>
</feature>
<feature type="domain" description="C2H2-type" evidence="13">
    <location>
        <begin position="391"/>
        <end position="419"/>
    </location>
</feature>
<feature type="domain" description="C2H2-type" evidence="13">
    <location>
        <begin position="2214"/>
        <end position="2241"/>
    </location>
</feature>
<dbReference type="SMART" id="SM00355">
    <property type="entry name" value="ZnF_C2H2"/>
    <property type="match status" value="64"/>
</dbReference>
<feature type="domain" description="C2H2-type" evidence="13">
    <location>
        <begin position="2242"/>
        <end position="2269"/>
    </location>
</feature>
<dbReference type="Pfam" id="PF07776">
    <property type="entry name" value="zf-AD"/>
    <property type="match status" value="1"/>
</dbReference>
<feature type="domain" description="C2H2-type" evidence="13">
    <location>
        <begin position="2764"/>
        <end position="2791"/>
    </location>
</feature>
<dbReference type="SUPFAM" id="SSF57667">
    <property type="entry name" value="beta-beta-alpha zinc fingers"/>
    <property type="match status" value="29"/>
</dbReference>
<name>A0A836JWF5_9HYME</name>
<feature type="domain" description="C2H2-type" evidence="13">
    <location>
        <begin position="2674"/>
        <end position="2697"/>
    </location>
</feature>
<keyword evidence="9" id="KW-0539">Nucleus</keyword>
<keyword evidence="4 10" id="KW-0863">Zinc-finger</keyword>
<dbReference type="EMBL" id="JAANIA010000992">
    <property type="protein sequence ID" value="KAG5322251.1"/>
    <property type="molecule type" value="Genomic_DNA"/>
</dbReference>
<feature type="domain" description="C2H2-type" evidence="13">
    <location>
        <begin position="518"/>
        <end position="546"/>
    </location>
</feature>
<feature type="domain" description="C2H2-type" evidence="13">
    <location>
        <begin position="1654"/>
        <end position="1682"/>
    </location>
</feature>
<organism evidence="15 16">
    <name type="scientific">Pseudoatta argentina</name>
    <dbReference type="NCBI Taxonomy" id="621737"/>
    <lineage>
        <taxon>Eukaryota</taxon>
        <taxon>Metazoa</taxon>
        <taxon>Ecdysozoa</taxon>
        <taxon>Arthropoda</taxon>
        <taxon>Hexapoda</taxon>
        <taxon>Insecta</taxon>
        <taxon>Pterygota</taxon>
        <taxon>Neoptera</taxon>
        <taxon>Endopterygota</taxon>
        <taxon>Hymenoptera</taxon>
        <taxon>Apocrita</taxon>
        <taxon>Aculeata</taxon>
        <taxon>Formicoidea</taxon>
        <taxon>Formicidae</taxon>
        <taxon>Myrmicinae</taxon>
        <taxon>Pseudoatta</taxon>
    </lineage>
</organism>
<feature type="domain" description="C2H2-type" evidence="13">
    <location>
        <begin position="2632"/>
        <end position="2660"/>
    </location>
</feature>
<feature type="compositionally biased region" description="Polar residues" evidence="12">
    <location>
        <begin position="148"/>
        <end position="192"/>
    </location>
</feature>
<feature type="domain" description="C2H2-type" evidence="13">
    <location>
        <begin position="2736"/>
        <end position="2763"/>
    </location>
</feature>
<evidence type="ECO:0000259" key="14">
    <source>
        <dbReference type="PROSITE" id="PS51915"/>
    </source>
</evidence>
<sequence>MSSLDYLDLCRLCLVKDRVSVPIFEGEGDVRQIFLKITACLPVKVNREDKLPKKICDDCVYKVELCYQFWHTTANAEKQLLQWLGDVNMEDKQGYNVLNPNGLKSDQNNEDRLDGTVMQQVSEHQNNMNMSMMDNMSLSMPMMMSSNTQQQITSVPMDNSGSSVQNVQPVAGPSTQTTHDQITQNQTDAPTQQEEEDESSDEDENSDDECDGDEGLPIKEESEEDPNNRTIEPTTFVNVSLACDEAGPSGLQQQKITDMPEIVIPQTSDVDPKTGVINGNGCFLYGKESIPMQLWKVVDLEGCLCYAFLPVNHISKKTEENQYNQKQIVEILKIGTDNMVNLEITDDNSVIYTDVSNDVYTINTENKKVLTVDELDSDEDQLDNKKETKVYTCDKCNISFPMMKMLKFHWDLMHKQDKDTVTFTCSFCTFESTNKSTFYSHINRKHSTNRVIKRRKKPQEYLCNFCGFESPNRRRLKEHLDRKHGSEYKYDCEHCGKKFKVKSDMRLHVRFKHMEDPVVCDICNKTCSNTNSLYVHKKWAHFKPKYKCEICNRRLVTQENLNQHIFLQHESRKSFTCEECGKSFNDNHRLKQHMMTHTGDRPYDCHICGKAFARRTAYRQHLLLHTGKRPYICDICGKAFAQKPGLICHRKCHPGEHPPLPVVHIDHILNDFMKKKPTADIFASEAVTNKTGAKTSTFTCKQEKKEDCEEKCNPFVCDVCLKYFKSKYLLKRHELTHTTEIMRGCETDVKENSTFTDEVLQKQAPLPCVTCDFRCNKRSTMIAHLAEKHDGIANNDRFAGDKREFTCVVCGLVFTRKESLRSHFIRKHTQHYAYSCEHCGKGFKVKGDLTTHTRLNHQESPVVCGVCGKTCRNSHSLYTHQKHAHYKAKYECPLCHRRLVTQQNLDQHLLTQHERKEKSVCEQCGKTFFENYDLRKHMRIHTGDKPYNCTVCGRAFARHSSLSQHLLLHTGERIYACDVCGKTHQGTYNSRGIFIFGNESLVMKTWQILEFDGKPYYAFVPEGDVPLPDEDILDQVELLEEEVEIIKNGNIDIDNIKRNYSEEEYVTEQKSYNVGNILNENVEEIEELDIKPTILNGISEAVDGKTAGDLYQVKVEGSMVTIEKLASNTETDGKTTEDQMEDINDDEGEIEYLEEAMLDVPSIALPSSIAPSPGNKASRMKTAKNSSEAMKCKLCSETFDTILAFRKHVAWNHKKKMCVRENDAYICAVCGFKTQKKSLFAAHLDRKHETWKSRRRSTNTKFPCTACGFICRSKHSLQSHFTRKHTDKYEHHCNFCSKKFKVKGDLTNHIRFHHKEKPVKCDVCGKLCLNSGSLYVHQKWAHYKPQYECHICKRRMVTQENLDQHLVTQHEKRDKIVCAECGKTFTKKDSFKRHMVVHTGCKPHSCMICSKPFARRSQLRQHLLIHTGKRPFVCDICGKAFTQKPGLICHRKTHPGQHPPLPVMPIADFVKEFTDGYVQEMNAPENEEETNEEGLMVTRIFAFLCFRVDPLNVESNIQKSFVGIECERTEREKSLTKCEERLSEINMNLMRQELNQQIITEKNRPIRKKKTYVECDHCRRKFLKKSNLAEHLKQHRHKCADCPKTFSLRRYLASHIEKNHRQQMYECSVCKYKSNNKGTLKNHYIRLHTSNYDYACDTCGKQFKIKKALNHHVKQNHSEAPPIVCDVCGHFSKNLHALKAHMKYRHYKPEFVCRICRRGMTTQENLEQHLMWHETREKVLCPTCGKRFRGRDLDSHMRVHTGVKPFPCPVCGKTFRRQTAQEQHVLIHTGKRPYICDICGQTFAQKPGLICHRKRHPGPLPPLPVVSIKNGSPVDPLVMDANNVEHLSETIECLPEYDLLPNKIKRYIARRERKIKEDTRKQSKISQNKIDKKKPKLSFECATCGQCFSQKATMIKHMSLHKYQCQTCCQSFGLKRELKRHIMNVHGPLLYPCSICDYKSNNKCTLKDHFIRKHTSGFQHSCTVCNKQFKIKNDLKQHMNQVHSGEPPIICSICGHACKNVPAIKAHMKYRHYKPAYECKICKRGLTTQEYLDQHLIWHERKEKVICPTCGKTFGQKRDLDLHLRIHQGIRPFSCPVCGKTFPRKTAQEQHILIHTGKKPYICDICGHTFAQKPGLICHRKRHPGPLPPLPVVSIKKIIMEFTQELVSSTQQDKKQRRGRSRDVHQCVKCRARFRHTRKLVEHLKNLHNIDRAFSCDECNKTFRSPMNIARHKLIHTGLKVFNCDLCEYSTNQKSNLECHRRRHAKDYSFKCETCGKGFYYRTEYIEHQNTHTNKNPYRCEHCCKHYKYKKNLLVHLGMHHTGKQTVVTVRNARTRHACKFCPERFVYKRLLNRHMKNQHGFTNVPVKHLCDLCGAELSSMRRLIVHKCSHTGEKIFECDMCDKRFASKENLNIHKRTHTGDKPHICPQCGRGFTQRTSLVFHLRYHSGQRPYQCPDCGKGFVSNTLLKRHHKMHEKITKWKTYDESNTFRSLYQWTNNHDLKMKNGDLLDLGRKFEDGEKICELCQAKFHFVTRLVAHLRIAHGIHRPFKCVTCGKNYPQQFMLNAHVKKSHTPKTVPCTQCNFMGVSVTDVEKHKRRRHRASEFTCEICSQDFVDKDALIAHASTHDFLQRCNACDSIFNDMYSLKEHNRLYHYDPASDEKFEESSENESEHKCDVCGKIYKYRSMLKQHKVRTHGVPSNCERRKYLCALCGKELKTAKGLEIHNRSHTGEKPYTCEVCGKCFACDTMLRTHNVTHTGERKYSCDQCGKAFTQRSTLVVHKRYHTGERPYICPRCNKGFITRTVLNTHMKSCR</sequence>
<keyword evidence="2 11" id="KW-0479">Metal-binding</keyword>
<feature type="domain" description="C2H2-type" evidence="13">
    <location>
        <begin position="2369"/>
        <end position="2396"/>
    </location>
</feature>
<feature type="domain" description="C2H2-type" evidence="13">
    <location>
        <begin position="2397"/>
        <end position="2424"/>
    </location>
</feature>
<dbReference type="InterPro" id="IPR036236">
    <property type="entry name" value="Znf_C2H2_sf"/>
</dbReference>
<feature type="domain" description="C2H2-type" evidence="13">
    <location>
        <begin position="1711"/>
        <end position="1738"/>
    </location>
</feature>
<proteinExistence type="predicted"/>
<dbReference type="FunFam" id="3.30.160.60:FF:000325">
    <property type="entry name" value="ZFP90 zinc finger protein"/>
    <property type="match status" value="1"/>
</dbReference>
<feature type="domain" description="C2H2-type" evidence="13">
    <location>
        <begin position="715"/>
        <end position="742"/>
    </location>
</feature>
<feature type="binding site" evidence="11">
    <location>
        <position position="13"/>
    </location>
    <ligand>
        <name>Zn(2+)</name>
        <dbReference type="ChEBI" id="CHEBI:29105"/>
    </ligand>
</feature>
<dbReference type="Pfam" id="PF13912">
    <property type="entry name" value="zf-C2H2_6"/>
    <property type="match status" value="4"/>
</dbReference>
<feature type="domain" description="C2H2-type" evidence="13">
    <location>
        <begin position="603"/>
        <end position="630"/>
    </location>
</feature>
<feature type="domain" description="C2H2-type" evidence="13">
    <location>
        <begin position="1347"/>
        <end position="1375"/>
    </location>
</feature>
<evidence type="ECO:0000256" key="4">
    <source>
        <dbReference type="ARBA" id="ARBA00022771"/>
    </source>
</evidence>
<dbReference type="PANTHER" id="PTHR24379">
    <property type="entry name" value="KRAB AND ZINC FINGER DOMAIN-CONTAINING"/>
    <property type="match status" value="1"/>
</dbReference>
<feature type="domain" description="C2H2-type" evidence="13">
    <location>
        <begin position="834"/>
        <end position="861"/>
    </location>
</feature>
<feature type="domain" description="C2H2-type" evidence="13">
    <location>
        <begin position="2606"/>
        <end position="2628"/>
    </location>
</feature>
<dbReference type="PROSITE" id="PS00028">
    <property type="entry name" value="ZINC_FINGER_C2H2_1"/>
    <property type="match status" value="47"/>
</dbReference>
<feature type="domain" description="C2H2-type" evidence="13">
    <location>
        <begin position="2550"/>
        <end position="2578"/>
    </location>
</feature>
<feature type="domain" description="C2H2-type" evidence="13">
    <location>
        <begin position="2708"/>
        <end position="2735"/>
    </location>
</feature>
<keyword evidence="3" id="KW-0677">Repeat</keyword>
<evidence type="ECO:0000256" key="10">
    <source>
        <dbReference type="PROSITE-ProRule" id="PRU00042"/>
    </source>
</evidence>
<feature type="domain" description="C2H2-type" evidence="13">
    <location>
        <begin position="2185"/>
        <end position="2213"/>
    </location>
</feature>
<feature type="domain" description="C2H2-type" evidence="13">
    <location>
        <begin position="2453"/>
        <end position="2475"/>
    </location>
</feature>
<dbReference type="InterPro" id="IPR013087">
    <property type="entry name" value="Znf_C2H2_type"/>
</dbReference>
<feature type="non-terminal residue" evidence="15">
    <location>
        <position position="2815"/>
    </location>
</feature>
<feature type="binding site" evidence="11">
    <location>
        <position position="59"/>
    </location>
    <ligand>
        <name>Zn(2+)</name>
        <dbReference type="ChEBI" id="CHEBI:29105"/>
    </ligand>
</feature>
<feature type="domain" description="C2H2-type" evidence="13">
    <location>
        <begin position="1899"/>
        <end position="1921"/>
    </location>
</feature>
<comment type="subcellular location">
    <subcellularLocation>
        <location evidence="1">Nucleus</location>
    </subcellularLocation>
</comment>
<dbReference type="Pfam" id="PF00096">
    <property type="entry name" value="zf-C2H2"/>
    <property type="match status" value="18"/>
</dbReference>
<dbReference type="FunFam" id="3.30.160.60:FF:000688">
    <property type="entry name" value="zinc finger protein 197 isoform X1"/>
    <property type="match status" value="3"/>
</dbReference>
<evidence type="ECO:0000256" key="6">
    <source>
        <dbReference type="ARBA" id="ARBA00023015"/>
    </source>
</evidence>
<feature type="domain" description="C2H2-type" evidence="13">
    <location>
        <begin position="1766"/>
        <end position="1793"/>
    </location>
</feature>
<feature type="binding site" evidence="11">
    <location>
        <position position="56"/>
    </location>
    <ligand>
        <name>Zn(2+)</name>
        <dbReference type="ChEBI" id="CHEBI:29105"/>
    </ligand>
</feature>
<feature type="domain" description="C2H2-type" evidence="13">
    <location>
        <begin position="1980"/>
        <end position="2008"/>
    </location>
</feature>
<feature type="domain" description="C2H2-type" evidence="13">
    <location>
        <begin position="862"/>
        <end position="890"/>
    </location>
</feature>
<comment type="caution">
    <text evidence="15">The sequence shown here is derived from an EMBL/GenBank/DDBJ whole genome shotgun (WGS) entry which is preliminary data.</text>
</comment>
<dbReference type="PROSITE" id="PS51915">
    <property type="entry name" value="ZAD"/>
    <property type="match status" value="1"/>
</dbReference>
<keyword evidence="8" id="KW-0804">Transcription</keyword>
<evidence type="ECO:0000256" key="1">
    <source>
        <dbReference type="ARBA" id="ARBA00004123"/>
    </source>
</evidence>
<dbReference type="PROSITE" id="PS50157">
    <property type="entry name" value="ZINC_FINGER_C2H2_2"/>
    <property type="match status" value="55"/>
</dbReference>
<feature type="domain" description="C2H2-type" evidence="13">
    <location>
        <begin position="919"/>
        <end position="946"/>
    </location>
</feature>
<dbReference type="FunFam" id="3.30.160.60:FF:000100">
    <property type="entry name" value="Zinc finger 45-like"/>
    <property type="match status" value="1"/>
</dbReference>
<feature type="domain" description="C2H2-type" evidence="13">
    <location>
        <begin position="575"/>
        <end position="602"/>
    </location>
</feature>
<dbReference type="FunFam" id="3.30.160.60:FF:000446">
    <property type="entry name" value="Zinc finger protein"/>
    <property type="match status" value="3"/>
</dbReference>
<evidence type="ECO:0000256" key="7">
    <source>
        <dbReference type="ARBA" id="ARBA00023125"/>
    </source>
</evidence>
<feature type="domain" description="C2H2-type" evidence="13">
    <location>
        <begin position="1262"/>
        <end position="1290"/>
    </location>
</feature>
<feature type="compositionally biased region" description="Acidic residues" evidence="12">
    <location>
        <begin position="193"/>
        <end position="214"/>
    </location>
</feature>
<feature type="domain" description="C2H2-type" evidence="13">
    <location>
        <begin position="1291"/>
        <end position="1318"/>
    </location>
</feature>
<dbReference type="GO" id="GO:0030674">
    <property type="term" value="F:protein-macromolecule adaptor activity"/>
    <property type="evidence" value="ECO:0007669"/>
    <property type="project" value="UniProtKB-ARBA"/>
</dbReference>
<feature type="domain" description="C2H2-type" evidence="13">
    <location>
        <begin position="1319"/>
        <end position="1347"/>
    </location>
</feature>
<feature type="domain" description="C2H2-type" evidence="13">
    <location>
        <begin position="490"/>
        <end position="517"/>
    </location>
</feature>
<dbReference type="FunFam" id="3.30.160.60:FF:002343">
    <property type="entry name" value="Zinc finger protein 33A"/>
    <property type="match status" value="3"/>
</dbReference>
<dbReference type="SMART" id="SM00868">
    <property type="entry name" value="zf-AD"/>
    <property type="match status" value="2"/>
</dbReference>
<dbReference type="FunFam" id="3.30.160.60:FF:000624">
    <property type="entry name" value="zinc finger protein 697"/>
    <property type="match status" value="3"/>
</dbReference>
<evidence type="ECO:0000256" key="2">
    <source>
        <dbReference type="ARBA" id="ARBA00022723"/>
    </source>
</evidence>
<protein>
    <submittedName>
        <fullName evidence="15">ZN208 protein</fullName>
    </submittedName>
</protein>
<feature type="domain" description="ZAD" evidence="14">
    <location>
        <begin position="8"/>
        <end position="83"/>
    </location>
</feature>
<feature type="domain" description="C2H2-type" evidence="13">
    <location>
        <begin position="1597"/>
        <end position="1625"/>
    </location>
</feature>
<evidence type="ECO:0000256" key="3">
    <source>
        <dbReference type="ARBA" id="ARBA00022737"/>
    </source>
</evidence>
<dbReference type="InterPro" id="IPR012934">
    <property type="entry name" value="Znf_AD"/>
</dbReference>
<evidence type="ECO:0000259" key="13">
    <source>
        <dbReference type="PROSITE" id="PS50157"/>
    </source>
</evidence>
<gene>
    <name evidence="15" type="primary">Znf208</name>
    <name evidence="15" type="ORF">G6Z78_0009817</name>
</gene>
<evidence type="ECO:0000256" key="5">
    <source>
        <dbReference type="ARBA" id="ARBA00022833"/>
    </source>
</evidence>
<evidence type="ECO:0000256" key="12">
    <source>
        <dbReference type="SAM" id="MobiDB-lite"/>
    </source>
</evidence>
<feature type="domain" description="C2H2-type" evidence="13">
    <location>
        <begin position="2298"/>
        <end position="2326"/>
    </location>
</feature>
<feature type="domain" description="C2H2-type" evidence="13">
    <location>
        <begin position="947"/>
        <end position="974"/>
    </location>
</feature>
<dbReference type="GO" id="GO:0003677">
    <property type="term" value="F:DNA binding"/>
    <property type="evidence" value="ECO:0007669"/>
    <property type="project" value="UniProtKB-KW"/>
</dbReference>
<feature type="domain" description="C2H2-type" evidence="13">
    <location>
        <begin position="1404"/>
        <end position="1431"/>
    </location>
</feature>
<keyword evidence="7" id="KW-0238">DNA-binding</keyword>
<dbReference type="GO" id="GO:0048598">
    <property type="term" value="P:embryonic morphogenesis"/>
    <property type="evidence" value="ECO:0007669"/>
    <property type="project" value="UniProtKB-ARBA"/>
</dbReference>
<feature type="domain" description="C2H2-type" evidence="13">
    <location>
        <begin position="2270"/>
        <end position="2297"/>
    </location>
</feature>
<feature type="domain" description="C2H2-type" evidence="13">
    <location>
        <begin position="890"/>
        <end position="918"/>
    </location>
</feature>
<dbReference type="GO" id="GO:0006355">
    <property type="term" value="P:regulation of DNA-templated transcription"/>
    <property type="evidence" value="ECO:0007669"/>
    <property type="project" value="UniProtKB-ARBA"/>
</dbReference>
<dbReference type="Gene3D" id="3.40.1800.20">
    <property type="match status" value="1"/>
</dbReference>
<feature type="domain" description="C2H2-type" evidence="13">
    <location>
        <begin position="805"/>
        <end position="833"/>
    </location>
</feature>
<dbReference type="GO" id="GO:0005634">
    <property type="term" value="C:nucleus"/>
    <property type="evidence" value="ECO:0007669"/>
    <property type="project" value="UniProtKB-SubCell"/>
</dbReference>
<feature type="domain" description="C2H2-type" evidence="13">
    <location>
        <begin position="1376"/>
        <end position="1403"/>
    </location>
</feature>
<dbReference type="FunFam" id="3.30.160.60:FF:001450">
    <property type="entry name" value="zinc finger protein 774"/>
    <property type="match status" value="2"/>
</dbReference>
<keyword evidence="16" id="KW-1185">Reference proteome</keyword>
<feature type="non-terminal residue" evidence="15">
    <location>
        <position position="1"/>
    </location>
</feature>
<feature type="domain" description="C2H2-type" evidence="13">
    <location>
        <begin position="1794"/>
        <end position="1821"/>
    </location>
</feature>
<evidence type="ECO:0000256" key="9">
    <source>
        <dbReference type="ARBA" id="ARBA00023242"/>
    </source>
</evidence>
<feature type="domain" description="C2H2-type" evidence="13">
    <location>
        <begin position="2037"/>
        <end position="2064"/>
    </location>
</feature>
<keyword evidence="5 11" id="KW-0862">Zinc</keyword>
<dbReference type="GO" id="GO:0008270">
    <property type="term" value="F:zinc ion binding"/>
    <property type="evidence" value="ECO:0007669"/>
    <property type="project" value="UniProtKB-UniRule"/>
</dbReference>
<feature type="binding site" evidence="11">
    <location>
        <position position="10"/>
    </location>
    <ligand>
        <name>Zn(2+)</name>
        <dbReference type="ChEBI" id="CHEBI:29105"/>
    </ligand>
</feature>
<feature type="domain" description="C2H2-type" evidence="13">
    <location>
        <begin position="2121"/>
        <end position="2148"/>
    </location>
</feature>
<feature type="domain" description="C2H2-type" evidence="13">
    <location>
        <begin position="1573"/>
        <end position="1595"/>
    </location>
</feature>
<evidence type="ECO:0000256" key="8">
    <source>
        <dbReference type="ARBA" id="ARBA00023163"/>
    </source>
</evidence>
<feature type="domain" description="C2H2-type" evidence="13">
    <location>
        <begin position="2425"/>
        <end position="2452"/>
    </location>
</feature>
<feature type="domain" description="C2H2-type" evidence="13">
    <location>
        <begin position="1625"/>
        <end position="1653"/>
    </location>
</feature>
<dbReference type="Gene3D" id="3.30.160.60">
    <property type="entry name" value="Classic Zinc Finger"/>
    <property type="match status" value="45"/>
</dbReference>
<dbReference type="FunFam" id="3.30.160.60:FF:000016">
    <property type="entry name" value="zinc finger protein 37 homolog"/>
    <property type="match status" value="1"/>
</dbReference>
<feature type="domain" description="C2H2-type" evidence="13">
    <location>
        <begin position="2792"/>
        <end position="2815"/>
    </location>
</feature>
<feature type="domain" description="C2H2-type" evidence="13">
    <location>
        <begin position="2065"/>
        <end position="2092"/>
    </location>
</feature>
<feature type="domain" description="C2H2-type" evidence="13">
    <location>
        <begin position="1923"/>
        <end position="1946"/>
    </location>
</feature>
<feature type="domain" description="C2H2-type" evidence="13">
    <location>
        <begin position="2521"/>
        <end position="2549"/>
    </location>
</feature>
<feature type="domain" description="C2H2-type" evidence="13">
    <location>
        <begin position="546"/>
        <end position="574"/>
    </location>
</feature>
<keyword evidence="6" id="KW-0805">Transcription regulation</keyword>
<reference evidence="15" key="1">
    <citation type="submission" date="2020-02" db="EMBL/GenBank/DDBJ databases">
        <title>Relaxed selection underlies rapid genomic changes in the transitions from sociality to social parasitism in ants.</title>
        <authorList>
            <person name="Bi X."/>
        </authorList>
    </citation>
    <scope>NUCLEOTIDE SEQUENCE</scope>
    <source>
        <strain evidence="15">BGI-DK2014c</strain>
        <tissue evidence="15">Whole body</tissue>
    </source>
</reference>
<evidence type="ECO:0000256" key="11">
    <source>
        <dbReference type="PROSITE-ProRule" id="PRU01263"/>
    </source>
</evidence>
<evidence type="ECO:0000313" key="15">
    <source>
        <dbReference type="EMBL" id="KAG5322251.1"/>
    </source>
</evidence>
<dbReference type="SUPFAM" id="SSF57716">
    <property type="entry name" value="Glucocorticoid receptor-like (DNA-binding domain)"/>
    <property type="match status" value="1"/>
</dbReference>
<dbReference type="PANTHER" id="PTHR24379:SF127">
    <property type="entry name" value="BLOODY FINGERS-RELATED"/>
    <property type="match status" value="1"/>
</dbReference>
<accession>A0A836JWF5</accession>
<feature type="domain" description="C2H2-type" evidence="13">
    <location>
        <begin position="2337"/>
        <end position="2360"/>
    </location>
</feature>
<feature type="region of interest" description="Disordered" evidence="12">
    <location>
        <begin position="147"/>
        <end position="232"/>
    </location>
</feature>
<dbReference type="Proteomes" id="UP000668214">
    <property type="component" value="Unassembled WGS sequence"/>
</dbReference>
<feature type="domain" description="C2H2-type" evidence="13">
    <location>
        <begin position="2093"/>
        <end position="2120"/>
    </location>
</feature>
<evidence type="ECO:0000313" key="16">
    <source>
        <dbReference type="Proteomes" id="UP000668214"/>
    </source>
</evidence>